<comment type="caution">
    <text evidence="1">The sequence shown here is derived from an EMBL/GenBank/DDBJ whole genome shotgun (WGS) entry which is preliminary data.</text>
</comment>
<dbReference type="Proteomes" id="UP001239111">
    <property type="component" value="Chromosome 3"/>
</dbReference>
<sequence length="394" mass="43677">MRLRRSLVLPTTLLLGLQILSQHKVTAEGETCNNAMNGSFGRCVGIRRCNPYLELLRSQGYGAGQLLRSTLCYYVEDNPVVCCPSGYNNPNVNFPGVIPANGESKSNSLRPQQEEHLEDPASVLPGPGPKYRPLLEPECGFSNISHNRVVGGAEALKGAWPWMAALGYRNKKDPRNPKWLCGGSLISARHILTAGHCVYDRYDLFVARLGDHDLYKDSDNDQAISVPIERGIIHPEYSKVNYVNDIAVLRLKREVAFSSAIRPICLPIPDKIRNRDYVRNNPFIAGWGSLYFHGPSASALQEVQLPVVSNEDCKRAFAPYKDQVIDERVMCAGYTQGGKDACLGDSGGPMMFPKSSYYYVIGIVSFGFRCAEPGIPGVYTRVTHFLKFIEDNLV</sequence>
<proteinExistence type="predicted"/>
<name>A0ACC2NG71_9HYME</name>
<accession>A0ACC2NG71</accession>
<dbReference type="EMBL" id="CM056743">
    <property type="protein sequence ID" value="KAJ8669671.1"/>
    <property type="molecule type" value="Genomic_DNA"/>
</dbReference>
<protein>
    <submittedName>
        <fullName evidence="1">Uncharacterized protein</fullName>
    </submittedName>
</protein>
<evidence type="ECO:0000313" key="2">
    <source>
        <dbReference type="Proteomes" id="UP001239111"/>
    </source>
</evidence>
<keyword evidence="2" id="KW-1185">Reference proteome</keyword>
<reference evidence="1" key="1">
    <citation type="submission" date="2023-04" db="EMBL/GenBank/DDBJ databases">
        <title>A chromosome-level genome assembly of the parasitoid wasp Eretmocerus hayati.</title>
        <authorList>
            <person name="Zhong Y."/>
            <person name="Liu S."/>
            <person name="Liu Y."/>
        </authorList>
    </citation>
    <scope>NUCLEOTIDE SEQUENCE</scope>
    <source>
        <strain evidence="1">ZJU_SS_LIU_2023</strain>
    </source>
</reference>
<evidence type="ECO:0000313" key="1">
    <source>
        <dbReference type="EMBL" id="KAJ8669671.1"/>
    </source>
</evidence>
<organism evidence="1 2">
    <name type="scientific">Eretmocerus hayati</name>
    <dbReference type="NCBI Taxonomy" id="131215"/>
    <lineage>
        <taxon>Eukaryota</taxon>
        <taxon>Metazoa</taxon>
        <taxon>Ecdysozoa</taxon>
        <taxon>Arthropoda</taxon>
        <taxon>Hexapoda</taxon>
        <taxon>Insecta</taxon>
        <taxon>Pterygota</taxon>
        <taxon>Neoptera</taxon>
        <taxon>Endopterygota</taxon>
        <taxon>Hymenoptera</taxon>
        <taxon>Apocrita</taxon>
        <taxon>Proctotrupomorpha</taxon>
        <taxon>Chalcidoidea</taxon>
        <taxon>Aphelinidae</taxon>
        <taxon>Aphelininae</taxon>
        <taxon>Eretmocerus</taxon>
    </lineage>
</organism>
<gene>
    <name evidence="1" type="ORF">QAD02_000930</name>
</gene>